<protein>
    <recommendedName>
        <fullName evidence="3">DUF4174 domain-containing protein</fullName>
    </recommendedName>
</protein>
<feature type="signal peptide" evidence="2">
    <location>
        <begin position="1"/>
        <end position="19"/>
    </location>
</feature>
<evidence type="ECO:0000313" key="5">
    <source>
        <dbReference type="Proteomes" id="UP000199441"/>
    </source>
</evidence>
<proteinExistence type="predicted"/>
<dbReference type="AlphaFoldDB" id="A0A1H2RN86"/>
<name>A0A1H2RN86_9RHOB</name>
<sequence>MKHAILFVLSAFFVGQAGAAGLPDGALEDPSAIGPYEAVEANLSDFLWLKRPVVVFADTPADPRFKRQIELLETRPQALIDRDVVILVDTDRQNPSDIRLKLRPRGFMMVLIGKDGEVELRKPSPWDVREITRAIDKMPMRLQELKEQRAAQLPIFDD</sequence>
<dbReference type="OrthoDB" id="7362103at2"/>
<dbReference type="InterPro" id="IPR025232">
    <property type="entry name" value="DUF4174"/>
</dbReference>
<dbReference type="STRING" id="670155.SAMN04488001_0563"/>
<reference evidence="5" key="1">
    <citation type="submission" date="2016-10" db="EMBL/GenBank/DDBJ databases">
        <authorList>
            <person name="Varghese N."/>
            <person name="Submissions S."/>
        </authorList>
    </citation>
    <scope>NUCLEOTIDE SEQUENCE [LARGE SCALE GENOMIC DNA]</scope>
    <source>
        <strain evidence="5">DSM 26922</strain>
    </source>
</reference>
<evidence type="ECO:0000259" key="3">
    <source>
        <dbReference type="Pfam" id="PF13778"/>
    </source>
</evidence>
<keyword evidence="5" id="KW-1185">Reference proteome</keyword>
<evidence type="ECO:0000256" key="2">
    <source>
        <dbReference type="SAM" id="SignalP"/>
    </source>
</evidence>
<accession>A0A1H2RN86</accession>
<evidence type="ECO:0000313" key="4">
    <source>
        <dbReference type="EMBL" id="SDW20932.1"/>
    </source>
</evidence>
<feature type="domain" description="DUF4174" evidence="3">
    <location>
        <begin position="43"/>
        <end position="144"/>
    </location>
</feature>
<dbReference type="RefSeq" id="WP_089944055.1">
    <property type="nucleotide sequence ID" value="NZ_FNOI01000001.1"/>
</dbReference>
<dbReference type="Pfam" id="PF13778">
    <property type="entry name" value="DUF4174"/>
    <property type="match status" value="1"/>
</dbReference>
<feature type="chain" id="PRO_5011501733" description="DUF4174 domain-containing protein" evidence="2">
    <location>
        <begin position="20"/>
        <end position="158"/>
    </location>
</feature>
<dbReference type="EMBL" id="FNOI01000001">
    <property type="protein sequence ID" value="SDW20932.1"/>
    <property type="molecule type" value="Genomic_DNA"/>
</dbReference>
<evidence type="ECO:0000256" key="1">
    <source>
        <dbReference type="ARBA" id="ARBA00022729"/>
    </source>
</evidence>
<dbReference type="Proteomes" id="UP000199441">
    <property type="component" value="Unassembled WGS sequence"/>
</dbReference>
<keyword evidence="1 2" id="KW-0732">Signal</keyword>
<gene>
    <name evidence="4" type="ORF">SAMN04488001_0563</name>
</gene>
<organism evidence="4 5">
    <name type="scientific">Litoreibacter albidus</name>
    <dbReference type="NCBI Taxonomy" id="670155"/>
    <lineage>
        <taxon>Bacteria</taxon>
        <taxon>Pseudomonadati</taxon>
        <taxon>Pseudomonadota</taxon>
        <taxon>Alphaproteobacteria</taxon>
        <taxon>Rhodobacterales</taxon>
        <taxon>Roseobacteraceae</taxon>
        <taxon>Litoreibacter</taxon>
    </lineage>
</organism>